<evidence type="ECO:0000313" key="10">
    <source>
        <dbReference type="EMBL" id="TCS84410.1"/>
    </source>
</evidence>
<gene>
    <name evidence="8" type="primary">divIB</name>
    <name evidence="10" type="ORF">EDD72_10174</name>
</gene>
<evidence type="ECO:0000256" key="1">
    <source>
        <dbReference type="ARBA" id="ARBA00004370"/>
    </source>
</evidence>
<dbReference type="OrthoDB" id="1819027at2"/>
<evidence type="ECO:0000256" key="3">
    <source>
        <dbReference type="ARBA" id="ARBA00022618"/>
    </source>
</evidence>
<reference evidence="10 11" key="1">
    <citation type="submission" date="2019-03" db="EMBL/GenBank/DDBJ databases">
        <title>Genomic Encyclopedia of Type Strains, Phase IV (KMG-IV): sequencing the most valuable type-strain genomes for metagenomic binning, comparative biology and taxonomic classification.</title>
        <authorList>
            <person name="Goeker M."/>
        </authorList>
    </citation>
    <scope>NUCLEOTIDE SEQUENCE [LARGE SCALE GENOMIC DNA]</scope>
    <source>
        <strain evidence="10 11">DSM 23802</strain>
    </source>
</reference>
<sequence>MMKLSSVQTIPPYRKKIVKPKRSRRVLNLILFFFFVLAIIAFFNSSISRITDIQIQGNHFLTEKEIYDQGNLRLNMQYFFLIPSSLEEKLAKLQEIKKVEIQKVFPSKLKISIVEYQPIAFLQQKNNEWLPILENGYLVPKPMNGQFMNGPLITEWKDQRLLSKLADQLKKIQPVILDQISEIRQNGQVDDPSQLLLIMNEGYKVHVSLEKLANNLNLYPSIIENVKEKTTKLGDIYMLESIRFEEFKDSGDHS</sequence>
<dbReference type="Pfam" id="PF08478">
    <property type="entry name" value="POTRA_1"/>
    <property type="match status" value="1"/>
</dbReference>
<dbReference type="EMBL" id="SMAB01000001">
    <property type="protein sequence ID" value="TCS84410.1"/>
    <property type="molecule type" value="Genomic_DNA"/>
</dbReference>
<name>A0A4R3KLE5_9BACI</name>
<dbReference type="HAMAP" id="MF_00912">
    <property type="entry name" value="DivIB"/>
    <property type="match status" value="1"/>
</dbReference>
<keyword evidence="3 8" id="KW-0132">Cell division</keyword>
<dbReference type="PANTHER" id="PTHR37820:SF1">
    <property type="entry name" value="CELL DIVISION PROTEIN FTSQ"/>
    <property type="match status" value="1"/>
</dbReference>
<dbReference type="InterPro" id="IPR050487">
    <property type="entry name" value="FtsQ_DivIB"/>
</dbReference>
<dbReference type="PROSITE" id="PS51779">
    <property type="entry name" value="POTRA"/>
    <property type="match status" value="1"/>
</dbReference>
<dbReference type="AlphaFoldDB" id="A0A4R3KLE5"/>
<evidence type="ECO:0000256" key="5">
    <source>
        <dbReference type="ARBA" id="ARBA00022989"/>
    </source>
</evidence>
<keyword evidence="11" id="KW-1185">Reference proteome</keyword>
<dbReference type="GO" id="GO:0043093">
    <property type="term" value="P:FtsZ-dependent cytokinesis"/>
    <property type="evidence" value="ECO:0007669"/>
    <property type="project" value="UniProtKB-UniRule"/>
</dbReference>
<dbReference type="InterPro" id="IPR005548">
    <property type="entry name" value="Cell_div_FtsQ/DivIB_C"/>
</dbReference>
<dbReference type="PANTHER" id="PTHR37820">
    <property type="entry name" value="CELL DIVISION PROTEIN DIVIB"/>
    <property type="match status" value="1"/>
</dbReference>
<organism evidence="10 11">
    <name type="scientific">Tepidibacillus fermentans</name>
    <dbReference type="NCBI Taxonomy" id="1281767"/>
    <lineage>
        <taxon>Bacteria</taxon>
        <taxon>Bacillati</taxon>
        <taxon>Bacillota</taxon>
        <taxon>Bacilli</taxon>
        <taxon>Bacillales</taxon>
        <taxon>Bacillaceae</taxon>
        <taxon>Tepidibacillus</taxon>
    </lineage>
</organism>
<keyword evidence="2 8" id="KW-1003">Cell membrane</keyword>
<feature type="transmembrane region" description="Helical" evidence="8">
    <location>
        <begin position="26"/>
        <end position="43"/>
    </location>
</feature>
<comment type="caution">
    <text evidence="10">The sequence shown here is derived from an EMBL/GenBank/DDBJ whole genome shotgun (WGS) entry which is preliminary data.</text>
</comment>
<dbReference type="GO" id="GO:0032153">
    <property type="term" value="C:cell division site"/>
    <property type="evidence" value="ECO:0007669"/>
    <property type="project" value="UniProtKB-UniRule"/>
</dbReference>
<dbReference type="InterPro" id="IPR026580">
    <property type="entry name" value="DivIB"/>
</dbReference>
<dbReference type="InterPro" id="IPR034746">
    <property type="entry name" value="POTRA"/>
</dbReference>
<evidence type="ECO:0000256" key="8">
    <source>
        <dbReference type="HAMAP-Rule" id="MF_00912"/>
    </source>
</evidence>
<keyword evidence="4 8" id="KW-0812">Transmembrane</keyword>
<keyword evidence="5 8" id="KW-1133">Transmembrane helix</keyword>
<protein>
    <recommendedName>
        <fullName evidence="8">Cell division protein DivIB</fullName>
    </recommendedName>
</protein>
<evidence type="ECO:0000256" key="6">
    <source>
        <dbReference type="ARBA" id="ARBA00023136"/>
    </source>
</evidence>
<dbReference type="Gene3D" id="3.40.50.10960">
    <property type="match status" value="1"/>
</dbReference>
<evidence type="ECO:0000256" key="4">
    <source>
        <dbReference type="ARBA" id="ARBA00022692"/>
    </source>
</evidence>
<feature type="domain" description="POTRA" evidence="9">
    <location>
        <begin position="48"/>
        <end position="116"/>
    </location>
</feature>
<keyword evidence="7 8" id="KW-0131">Cell cycle</keyword>
<evidence type="ECO:0000256" key="2">
    <source>
        <dbReference type="ARBA" id="ARBA00022475"/>
    </source>
</evidence>
<evidence type="ECO:0000256" key="7">
    <source>
        <dbReference type="ARBA" id="ARBA00023306"/>
    </source>
</evidence>
<dbReference type="InterPro" id="IPR013685">
    <property type="entry name" value="POTRA_FtsQ_type"/>
</dbReference>
<comment type="function">
    <text evidence="8">Cell division protein that may be involved in stabilizing or promoting the assembly of the division complex.</text>
</comment>
<evidence type="ECO:0000313" key="11">
    <source>
        <dbReference type="Proteomes" id="UP000295788"/>
    </source>
</evidence>
<evidence type="ECO:0000259" key="9">
    <source>
        <dbReference type="PROSITE" id="PS51779"/>
    </source>
</evidence>
<keyword evidence="6 8" id="KW-0472">Membrane</keyword>
<dbReference type="Pfam" id="PF03799">
    <property type="entry name" value="FtsQ_DivIB_C"/>
    <property type="match status" value="1"/>
</dbReference>
<proteinExistence type="inferred from homology"/>
<dbReference type="Proteomes" id="UP000295788">
    <property type="component" value="Unassembled WGS sequence"/>
</dbReference>
<comment type="subcellular location">
    <subcellularLocation>
        <location evidence="8">Cell membrane</location>
        <topology evidence="8">Single-pass type II membrane protein</topology>
    </subcellularLocation>
    <subcellularLocation>
        <location evidence="1">Membrane</location>
    </subcellularLocation>
    <text evidence="8">Localizes to the division septum.</text>
</comment>
<accession>A0A4R3KLE5</accession>
<dbReference type="GO" id="GO:0005886">
    <property type="term" value="C:plasma membrane"/>
    <property type="evidence" value="ECO:0007669"/>
    <property type="project" value="UniProtKB-SubCell"/>
</dbReference>
<dbReference type="Gene3D" id="3.10.20.310">
    <property type="entry name" value="membrane protein fhac"/>
    <property type="match status" value="1"/>
</dbReference>
<comment type="similarity">
    <text evidence="8">Belongs to the FtsQ/DivIB family. DivIB subfamily.</text>
</comment>